<dbReference type="RefSeq" id="WP_200354186.1">
    <property type="nucleotide sequence ID" value="NZ_JAENIL010000005.1"/>
</dbReference>
<dbReference type="NCBIfam" id="NF006992">
    <property type="entry name" value="PRK09457.1"/>
    <property type="match status" value="1"/>
</dbReference>
<dbReference type="GO" id="GO:0006527">
    <property type="term" value="P:L-arginine catabolic process"/>
    <property type="evidence" value="ECO:0007669"/>
    <property type="project" value="InterPro"/>
</dbReference>
<dbReference type="InterPro" id="IPR029510">
    <property type="entry name" value="Ald_DH_CS_GLU"/>
</dbReference>
<organism evidence="8 9">
    <name type="scientific">Pelagicoccus mobilis</name>
    <dbReference type="NCBI Taxonomy" id="415221"/>
    <lineage>
        <taxon>Bacteria</taxon>
        <taxon>Pseudomonadati</taxon>
        <taxon>Verrucomicrobiota</taxon>
        <taxon>Opitutia</taxon>
        <taxon>Puniceicoccales</taxon>
        <taxon>Pelagicoccaceae</taxon>
        <taxon>Pelagicoccus</taxon>
    </lineage>
</organism>
<keyword evidence="1" id="KW-0056">Arginine metabolism</keyword>
<sequence length="484" mass="51806">MIENFISGDWEEGASERSQLSVDPSTGKERTAWQAASSEQVDKAVAAARGTFAEWSNTSLQERESILQRYAEIVSEHEDQIAAAIQSEAGKPLWEARQEAKAVAGKVALSIKAYAQRCASFGSAPSRVSFRPHGVLAVLGPFNFPAHLPNGHIVPALLAGNTIVFKPSERVPLAAQLMGKCWEQAGLPKGVLNIVQGDGETGAALAEHEQIDGLLFTGGSKLGEHFRKRYAEHPDKILALELGGNNPLVVWDSSDVETAIDLILQSAYVTAGQRCTCARRLIIPDNSFGQSVIDQLSAAIDEIRVGSAYASPEVFMGPVISPDTALSLIEKQTEFTDKGANPIRSCRILEENTGLVSPGLIDVTELRDLPDEEIFGPLLQVKRVSTFEEAVSEANNTNYGLAAGLISQDQELYKTFHREVRAGIINWNKPLTGASGAAPFGGIGLSGNHRPSGFFAADYCSYAVASLESSEIEAGALPPGLRPA</sequence>
<evidence type="ECO:0000256" key="2">
    <source>
        <dbReference type="ARBA" id="ARBA00023002"/>
    </source>
</evidence>
<dbReference type="EC" id="1.2.1.71" evidence="8"/>
<feature type="active site" evidence="4">
    <location>
        <position position="241"/>
    </location>
</feature>
<accession>A0A934RV29</accession>
<evidence type="ECO:0000259" key="7">
    <source>
        <dbReference type="Pfam" id="PF00171"/>
    </source>
</evidence>
<reference evidence="8" key="1">
    <citation type="submission" date="2021-01" db="EMBL/GenBank/DDBJ databases">
        <title>Modified the classification status of verrucomicrobia.</title>
        <authorList>
            <person name="Feng X."/>
        </authorList>
    </citation>
    <scope>NUCLEOTIDE SEQUENCE</scope>
    <source>
        <strain evidence="8">KCTC 13126</strain>
    </source>
</reference>
<dbReference type="EMBL" id="JAENIL010000005">
    <property type="protein sequence ID" value="MBK1875970.1"/>
    <property type="molecule type" value="Genomic_DNA"/>
</dbReference>
<evidence type="ECO:0000313" key="8">
    <source>
        <dbReference type="EMBL" id="MBK1875970.1"/>
    </source>
</evidence>
<evidence type="ECO:0000256" key="5">
    <source>
        <dbReference type="RuleBase" id="RU003345"/>
    </source>
</evidence>
<dbReference type="PROSITE" id="PS00687">
    <property type="entry name" value="ALDEHYDE_DEHYDR_GLU"/>
    <property type="match status" value="1"/>
</dbReference>
<proteinExistence type="inferred from homology"/>
<dbReference type="Pfam" id="PF00171">
    <property type="entry name" value="Aldedh"/>
    <property type="match status" value="1"/>
</dbReference>
<dbReference type="SUPFAM" id="SSF53720">
    <property type="entry name" value="ALDH-like"/>
    <property type="match status" value="1"/>
</dbReference>
<dbReference type="AlphaFoldDB" id="A0A934RV29"/>
<dbReference type="Gene3D" id="3.40.309.10">
    <property type="entry name" value="Aldehyde Dehydrogenase, Chain A, domain 2"/>
    <property type="match status" value="1"/>
</dbReference>
<keyword evidence="9" id="KW-1185">Reference proteome</keyword>
<dbReference type="Proteomes" id="UP000617628">
    <property type="component" value="Unassembled WGS sequence"/>
</dbReference>
<evidence type="ECO:0000256" key="3">
    <source>
        <dbReference type="ARBA" id="ARBA00023027"/>
    </source>
</evidence>
<feature type="domain" description="Aldehyde dehydrogenase" evidence="7">
    <location>
        <begin position="10"/>
        <end position="456"/>
    </location>
</feature>
<dbReference type="CDD" id="cd07095">
    <property type="entry name" value="ALDH_SGSD_AstD"/>
    <property type="match status" value="1"/>
</dbReference>
<name>A0A934RV29_9BACT</name>
<evidence type="ECO:0000256" key="4">
    <source>
        <dbReference type="PROSITE-ProRule" id="PRU10007"/>
    </source>
</evidence>
<dbReference type="NCBIfam" id="TIGR03240">
    <property type="entry name" value="arg_catab_astD"/>
    <property type="match status" value="1"/>
</dbReference>
<gene>
    <name evidence="8" type="primary">astD</name>
    <name evidence="8" type="ORF">JIN87_03760</name>
</gene>
<dbReference type="InterPro" id="IPR016161">
    <property type="entry name" value="Ald_DH/histidinol_DH"/>
</dbReference>
<dbReference type="FunFam" id="3.40.605.10:FF:000010">
    <property type="entry name" value="N-succinylglutamate 5-semialdehyde dehydrogenase"/>
    <property type="match status" value="1"/>
</dbReference>
<dbReference type="InterPro" id="IPR016160">
    <property type="entry name" value="Ald_DH_CS_CYS"/>
</dbReference>
<keyword evidence="2 5" id="KW-0560">Oxidoreductase</keyword>
<dbReference type="InterPro" id="IPR016162">
    <property type="entry name" value="Ald_DH_N"/>
</dbReference>
<dbReference type="InterPro" id="IPR015590">
    <property type="entry name" value="Aldehyde_DH_dom"/>
</dbReference>
<protein>
    <submittedName>
        <fullName evidence="8">Succinylglutamate-semialdehyde dehydrogenase</fullName>
        <ecNumber evidence="8">1.2.1.71</ecNumber>
    </submittedName>
</protein>
<feature type="region of interest" description="Disordered" evidence="6">
    <location>
        <begin position="1"/>
        <end position="36"/>
    </location>
</feature>
<dbReference type="PANTHER" id="PTHR11699">
    <property type="entry name" value="ALDEHYDE DEHYDROGENASE-RELATED"/>
    <property type="match status" value="1"/>
</dbReference>
<evidence type="ECO:0000313" key="9">
    <source>
        <dbReference type="Proteomes" id="UP000617628"/>
    </source>
</evidence>
<evidence type="ECO:0000256" key="1">
    <source>
        <dbReference type="ARBA" id="ARBA00022503"/>
    </source>
</evidence>
<dbReference type="InterPro" id="IPR016163">
    <property type="entry name" value="Ald_DH_C"/>
</dbReference>
<comment type="similarity">
    <text evidence="5">Belongs to the aldehyde dehydrogenase family.</text>
</comment>
<dbReference type="PROSITE" id="PS00070">
    <property type="entry name" value="ALDEHYDE_DEHYDR_CYS"/>
    <property type="match status" value="1"/>
</dbReference>
<dbReference type="Gene3D" id="3.40.605.10">
    <property type="entry name" value="Aldehyde Dehydrogenase, Chain A, domain 1"/>
    <property type="match status" value="1"/>
</dbReference>
<comment type="caution">
    <text evidence="8">The sequence shown here is derived from an EMBL/GenBank/DDBJ whole genome shotgun (WGS) entry which is preliminary data.</text>
</comment>
<evidence type="ECO:0000256" key="6">
    <source>
        <dbReference type="SAM" id="MobiDB-lite"/>
    </source>
</evidence>
<keyword evidence="3" id="KW-0520">NAD</keyword>
<dbReference type="GO" id="GO:0043824">
    <property type="term" value="F:succinylglutamate-semialdehyde dehydrogenase activity"/>
    <property type="evidence" value="ECO:0007669"/>
    <property type="project" value="UniProtKB-EC"/>
</dbReference>
<dbReference type="InterPro" id="IPR017649">
    <property type="entry name" value="SuccinylGlu_semiald_DH_AstD"/>
</dbReference>